<dbReference type="Gene3D" id="3.60.15.10">
    <property type="entry name" value="Ribonuclease Z/Hydroxyacylglutathione hydrolase-like"/>
    <property type="match status" value="1"/>
</dbReference>
<dbReference type="PANTHER" id="PTHR42978">
    <property type="entry name" value="QUORUM-QUENCHING LACTONASE YTNP-RELATED-RELATED"/>
    <property type="match status" value="1"/>
</dbReference>
<dbReference type="Pfam" id="PF00753">
    <property type="entry name" value="Lactamase_B"/>
    <property type="match status" value="1"/>
</dbReference>
<dbReference type="AlphaFoldDB" id="A0A1T3CUN1"/>
<comment type="caution">
    <text evidence="6">The sequence shown here is derived from an EMBL/GenBank/DDBJ whole genome shotgun (WGS) entry which is preliminary data.</text>
</comment>
<reference evidence="6 7" key="1">
    <citation type="submission" date="2016-04" db="EMBL/GenBank/DDBJ databases">
        <title>Multiple horizontal gene transfer events from other fungi enriched the ability of the initially mycotrophic fungus Trichoderma (Ascomycota) to feed on dead plant biomass.</title>
        <authorList>
            <person name="Atanasova L."/>
            <person name="Chenthamara K."/>
            <person name="Zhang J."/>
            <person name="Grujic M."/>
            <person name="Henrissat B."/>
            <person name="Kuo A."/>
            <person name="Aertz A."/>
            <person name="Salamov A."/>
            <person name="Lipzen A."/>
            <person name="Labutti K."/>
            <person name="Barry K."/>
            <person name="Miao Y."/>
            <person name="Rahimi M.J."/>
            <person name="Shen Q."/>
            <person name="Grigoriev I.V."/>
            <person name="Kubicek C.P."/>
            <person name="Druzhinina I.S."/>
        </authorList>
    </citation>
    <scope>NUCLEOTIDE SEQUENCE [LARGE SCALE GENOMIC DNA]</scope>
    <source>
        <strain evidence="6 7">NJAU 4742</strain>
    </source>
</reference>
<dbReference type="InterPro" id="IPR001279">
    <property type="entry name" value="Metallo-B-lactamas"/>
</dbReference>
<evidence type="ECO:0000256" key="4">
    <source>
        <dbReference type="ARBA" id="ARBA00022833"/>
    </source>
</evidence>
<dbReference type="OrthoDB" id="10250730at2759"/>
<protein>
    <recommendedName>
        <fullName evidence="5">Metallo-beta-lactamase domain-containing protein</fullName>
    </recommendedName>
</protein>
<dbReference type="EMBL" id="LVVK01000006">
    <property type="protein sequence ID" value="OPB44715.1"/>
    <property type="molecule type" value="Genomic_DNA"/>
</dbReference>
<dbReference type="GO" id="GO:0046872">
    <property type="term" value="F:metal ion binding"/>
    <property type="evidence" value="ECO:0007669"/>
    <property type="project" value="UniProtKB-KW"/>
</dbReference>
<proteinExistence type="inferred from homology"/>
<evidence type="ECO:0000256" key="2">
    <source>
        <dbReference type="ARBA" id="ARBA00022723"/>
    </source>
</evidence>
<dbReference type="SUPFAM" id="SSF56281">
    <property type="entry name" value="Metallo-hydrolase/oxidoreductase"/>
    <property type="match status" value="1"/>
</dbReference>
<dbReference type="CDD" id="cd07730">
    <property type="entry name" value="metallo-hydrolase-like_MBL-fold"/>
    <property type="match status" value="1"/>
</dbReference>
<evidence type="ECO:0000259" key="5">
    <source>
        <dbReference type="SMART" id="SM00849"/>
    </source>
</evidence>
<evidence type="ECO:0000313" key="7">
    <source>
        <dbReference type="Proteomes" id="UP000191004"/>
    </source>
</evidence>
<keyword evidence="2" id="KW-0479">Metal-binding</keyword>
<keyword evidence="7" id="KW-1185">Reference proteome</keyword>
<comment type="similarity">
    <text evidence="1">Belongs to the metallo-beta-lactamase superfamily.</text>
</comment>
<dbReference type="PANTHER" id="PTHR42978:SF5">
    <property type="entry name" value="METALLO-BETA-LACTAMASE DOMAIN-CONTAINING PROTEIN"/>
    <property type="match status" value="1"/>
</dbReference>
<evidence type="ECO:0000256" key="1">
    <source>
        <dbReference type="ARBA" id="ARBA00007749"/>
    </source>
</evidence>
<gene>
    <name evidence="6" type="ORF">A0O28_0088520</name>
</gene>
<organism evidence="6 7">
    <name type="scientific">Trichoderma guizhouense</name>
    <dbReference type="NCBI Taxonomy" id="1491466"/>
    <lineage>
        <taxon>Eukaryota</taxon>
        <taxon>Fungi</taxon>
        <taxon>Dikarya</taxon>
        <taxon>Ascomycota</taxon>
        <taxon>Pezizomycotina</taxon>
        <taxon>Sordariomycetes</taxon>
        <taxon>Hypocreomycetidae</taxon>
        <taxon>Hypocreales</taxon>
        <taxon>Hypocreaceae</taxon>
        <taxon>Trichoderma</taxon>
    </lineage>
</organism>
<dbReference type="SMART" id="SM00849">
    <property type="entry name" value="Lactamase_B"/>
    <property type="match status" value="1"/>
</dbReference>
<name>A0A1T3CUN1_9HYPO</name>
<dbReference type="InterPro" id="IPR036866">
    <property type="entry name" value="RibonucZ/Hydroxyglut_hydro"/>
</dbReference>
<sequence>MDQSPDLKIPFSSVSVKIRIIDTTTRVGDIPSELFMSPIFEGLEHLNCPAYSFLIEHPSNGKLLFDLGARKDYMNLPPLVSNRIRDGGWKVEVQKGVREQLEEHGIDGKDIDAVIWSHWHWDHIGDMSTFDKRTTLVVGPGFKQNFIPAYPTNPDSPLLESDFEGRVLREISFDTANGLQIGGFNAFDYFGDGSFFLLDSPGHAIGHMCALARVTSDSFVFMGGDACHHGGQFRPSRYLGLPSVLLPNPFENQGTLGYPGALFDHLLPDGDRNKPFFTVSSSTNGNGVATDANQAGETIKKIQEVDANDEILVVMAHDASLLDVLDFFPRYVDGFVQKGWVKAGRWVFLKDFKKALKEQL</sequence>
<feature type="domain" description="Metallo-beta-lactamase" evidence="5">
    <location>
        <begin position="49"/>
        <end position="265"/>
    </location>
</feature>
<keyword evidence="3" id="KW-0378">Hydrolase</keyword>
<evidence type="ECO:0000313" key="6">
    <source>
        <dbReference type="EMBL" id="OPB44715.1"/>
    </source>
</evidence>
<accession>A0A1T3CUN1</accession>
<keyword evidence="4" id="KW-0862">Zinc</keyword>
<dbReference type="Proteomes" id="UP000191004">
    <property type="component" value="Unassembled WGS sequence"/>
</dbReference>
<dbReference type="InterPro" id="IPR051013">
    <property type="entry name" value="MBL_superfamily_lactonases"/>
</dbReference>
<dbReference type="GO" id="GO:0016787">
    <property type="term" value="F:hydrolase activity"/>
    <property type="evidence" value="ECO:0007669"/>
    <property type="project" value="UniProtKB-KW"/>
</dbReference>
<evidence type="ECO:0000256" key="3">
    <source>
        <dbReference type="ARBA" id="ARBA00022801"/>
    </source>
</evidence>